<organism evidence="3 4">
    <name type="scientific">Coregonus suidteri</name>
    <dbReference type="NCBI Taxonomy" id="861788"/>
    <lineage>
        <taxon>Eukaryota</taxon>
        <taxon>Metazoa</taxon>
        <taxon>Chordata</taxon>
        <taxon>Craniata</taxon>
        <taxon>Vertebrata</taxon>
        <taxon>Euteleostomi</taxon>
        <taxon>Actinopterygii</taxon>
        <taxon>Neopterygii</taxon>
        <taxon>Teleostei</taxon>
        <taxon>Protacanthopterygii</taxon>
        <taxon>Salmoniformes</taxon>
        <taxon>Salmonidae</taxon>
        <taxon>Coregoninae</taxon>
        <taxon>Coregonus</taxon>
    </lineage>
</organism>
<dbReference type="Proteomes" id="UP001356427">
    <property type="component" value="Unassembled WGS sequence"/>
</dbReference>
<keyword evidence="4" id="KW-1185">Reference proteome</keyword>
<accession>A0AAN8R1A1</accession>
<dbReference type="GO" id="GO:0008270">
    <property type="term" value="F:zinc ion binding"/>
    <property type="evidence" value="ECO:0007669"/>
    <property type="project" value="InterPro"/>
</dbReference>
<evidence type="ECO:0000259" key="2">
    <source>
        <dbReference type="PROSITE" id="PS51046"/>
    </source>
</evidence>
<evidence type="ECO:0000313" key="4">
    <source>
        <dbReference type="Proteomes" id="UP001356427"/>
    </source>
</evidence>
<dbReference type="GO" id="GO:0004222">
    <property type="term" value="F:metalloendopeptidase activity"/>
    <property type="evidence" value="ECO:0007669"/>
    <property type="project" value="InterPro"/>
</dbReference>
<sequence length="286" mass="31233">MSKWLDPSGSSRVRQEGSKFAHPAVSKCQEALIKKIFRVIARLDKDFDADTHFYFIKEVMFCEDGKLGLEDARAVLHSIIIIRVLIVCVIRVGGSCGHIVSHVGRATGVDRCCVWTRQGEEVHEMFCVDQGRPDESESCNTHILLGQLWTGLPQTTDVWSPAPQTGSLLSHARATEFPSPQLETATVPPGVHSPSQLPMCSTYDESPECRRLQPTTSESHPQGRFSINLSATGFQLAEETKWISKGNYAVADIHKSKDGSKVTGMCGGYLGKCTPSSSSGLLITVA</sequence>
<dbReference type="AlphaFoldDB" id="A0AAN8R1A1"/>
<dbReference type="InterPro" id="IPR012314">
    <property type="entry name" value="Pept_M12B_GON-ADAMTSs"/>
</dbReference>
<feature type="domain" description="GON" evidence="2">
    <location>
        <begin position="203"/>
        <end position="286"/>
    </location>
</feature>
<protein>
    <recommendedName>
        <fullName evidence="2">GON domain-containing protein</fullName>
    </recommendedName>
</protein>
<name>A0AAN8R1A1_9TELE</name>
<dbReference type="PROSITE" id="PS51046">
    <property type="entry name" value="GON"/>
    <property type="match status" value="1"/>
</dbReference>
<proteinExistence type="predicted"/>
<reference evidence="3 4" key="1">
    <citation type="submission" date="2021-04" db="EMBL/GenBank/DDBJ databases">
        <authorList>
            <person name="De Guttry C."/>
            <person name="Zahm M."/>
            <person name="Klopp C."/>
            <person name="Cabau C."/>
            <person name="Louis A."/>
            <person name="Berthelot C."/>
            <person name="Parey E."/>
            <person name="Roest Crollius H."/>
            <person name="Montfort J."/>
            <person name="Robinson-Rechavi M."/>
            <person name="Bucao C."/>
            <person name="Bouchez O."/>
            <person name="Gislard M."/>
            <person name="Lluch J."/>
            <person name="Milhes M."/>
            <person name="Lampietro C."/>
            <person name="Lopez Roques C."/>
            <person name="Donnadieu C."/>
            <person name="Braasch I."/>
            <person name="Desvignes T."/>
            <person name="Postlethwait J."/>
            <person name="Bobe J."/>
            <person name="Wedekind C."/>
            <person name="Guiguen Y."/>
        </authorList>
    </citation>
    <scope>NUCLEOTIDE SEQUENCE [LARGE SCALE GENOMIC DNA]</scope>
    <source>
        <strain evidence="3">Cs_M1</strain>
        <tissue evidence="3">Blood</tissue>
    </source>
</reference>
<comment type="caution">
    <text evidence="3">The sequence shown here is derived from an EMBL/GenBank/DDBJ whole genome shotgun (WGS) entry which is preliminary data.</text>
</comment>
<evidence type="ECO:0000256" key="1">
    <source>
        <dbReference type="ARBA" id="ARBA00022723"/>
    </source>
</evidence>
<dbReference type="Pfam" id="PF08685">
    <property type="entry name" value="GON"/>
    <property type="match status" value="1"/>
</dbReference>
<keyword evidence="1" id="KW-0479">Metal-binding</keyword>
<dbReference type="EMBL" id="JAGTTL010000008">
    <property type="protein sequence ID" value="KAK6319053.1"/>
    <property type="molecule type" value="Genomic_DNA"/>
</dbReference>
<gene>
    <name evidence="3" type="ORF">J4Q44_G00102640</name>
</gene>
<evidence type="ECO:0000313" key="3">
    <source>
        <dbReference type="EMBL" id="KAK6319053.1"/>
    </source>
</evidence>